<accession>A0A8D8C035</accession>
<dbReference type="AlphaFoldDB" id="A0A8D8C035"/>
<sequence>MRLPRKRFSTFGVAPLLEPGPIGGADAGGGGRSPLRLLTSSRTFFMSKRNSFWMCLPLEHASSARFKFDEEAVSSPILAPAKSPVLKHVSVEIVASSSSSSVVKSFAVLVEPFVASLVLNSQSEHGVKSPLMSSVASLLIGGIRAGLSALILAAN</sequence>
<organism evidence="1">
    <name type="scientific">Culex pipiens</name>
    <name type="common">House mosquito</name>
    <dbReference type="NCBI Taxonomy" id="7175"/>
    <lineage>
        <taxon>Eukaryota</taxon>
        <taxon>Metazoa</taxon>
        <taxon>Ecdysozoa</taxon>
        <taxon>Arthropoda</taxon>
        <taxon>Hexapoda</taxon>
        <taxon>Insecta</taxon>
        <taxon>Pterygota</taxon>
        <taxon>Neoptera</taxon>
        <taxon>Endopterygota</taxon>
        <taxon>Diptera</taxon>
        <taxon>Nematocera</taxon>
        <taxon>Culicoidea</taxon>
        <taxon>Culicidae</taxon>
        <taxon>Culicinae</taxon>
        <taxon>Culicini</taxon>
        <taxon>Culex</taxon>
        <taxon>Culex</taxon>
    </lineage>
</organism>
<reference evidence="1" key="1">
    <citation type="submission" date="2021-05" db="EMBL/GenBank/DDBJ databases">
        <authorList>
            <person name="Alioto T."/>
            <person name="Alioto T."/>
            <person name="Gomez Garrido J."/>
        </authorList>
    </citation>
    <scope>NUCLEOTIDE SEQUENCE</scope>
</reference>
<name>A0A8D8C035_CULPI</name>
<protein>
    <submittedName>
        <fullName evidence="1">(northern house mosquito) hypothetical protein</fullName>
    </submittedName>
</protein>
<evidence type="ECO:0000313" key="1">
    <source>
        <dbReference type="EMBL" id="CAG6482920.1"/>
    </source>
</evidence>
<proteinExistence type="predicted"/>
<dbReference type="EMBL" id="HBUE01094716">
    <property type="protein sequence ID" value="CAG6482920.1"/>
    <property type="molecule type" value="Transcribed_RNA"/>
</dbReference>